<dbReference type="GO" id="GO:0016779">
    <property type="term" value="F:nucleotidyltransferase activity"/>
    <property type="evidence" value="ECO:0007669"/>
    <property type="project" value="UniProtKB-KW"/>
</dbReference>
<dbReference type="SUPFAM" id="SSF53448">
    <property type="entry name" value="Nucleotide-diphospho-sugar transferases"/>
    <property type="match status" value="1"/>
</dbReference>
<dbReference type="RefSeq" id="WP_286294019.1">
    <property type="nucleotide sequence ID" value="NZ_AP024718.1"/>
</dbReference>
<dbReference type="InterPro" id="IPR050065">
    <property type="entry name" value="GlmU-like"/>
</dbReference>
<dbReference type="PANTHER" id="PTHR43584">
    <property type="entry name" value="NUCLEOTIDYL TRANSFERASE"/>
    <property type="match status" value="1"/>
</dbReference>
<dbReference type="Gene3D" id="3.90.550.10">
    <property type="entry name" value="Spore Coat Polysaccharide Biosynthesis Protein SpsA, Chain A"/>
    <property type="match status" value="1"/>
</dbReference>
<evidence type="ECO:0000313" key="4">
    <source>
        <dbReference type="EMBL" id="BCX88765.1"/>
    </source>
</evidence>
<dbReference type="EMBL" id="AP024718">
    <property type="protein sequence ID" value="BCX88765.1"/>
    <property type="molecule type" value="Genomic_DNA"/>
</dbReference>
<evidence type="ECO:0000256" key="2">
    <source>
        <dbReference type="ARBA" id="ARBA00022695"/>
    </source>
</evidence>
<name>A0AAU9CVP0_9GAMM</name>
<protein>
    <submittedName>
        <fullName evidence="4">L-glutamine-phosphate cytidylyltransferase</fullName>
        <ecNumber evidence="4">2.7.7.103</ecNumber>
    </submittedName>
</protein>
<sequence>MKAIILSAGQGTRLLPLTSDKPKCTLKLEGRAIIEWQIDALIAAGVHDIVVVAGYKMEKVQRLLDRRYGRGAVKIVFNPFYEVADNLASCWMVRGEMTGDFLLINGDTLFEPVLASRMIAQKPPITLARDEKPHYDDDDMKLILQGDRLLSIGKKLPLERVNGESIGMIRFHPEGADLFRQTIEECMREPAALQRWYLSVIDEISQSGQPVWTHNIHGLDWMEIDYPLDFKHAEAMVRQWDWSAASAEEAPEIHLSTTY</sequence>
<dbReference type="InterPro" id="IPR005835">
    <property type="entry name" value="NTP_transferase_dom"/>
</dbReference>
<feature type="domain" description="Nucleotidyl transferase" evidence="3">
    <location>
        <begin position="2"/>
        <end position="111"/>
    </location>
</feature>
<accession>A0AAU9CVP0</accession>
<organism evidence="4 5">
    <name type="scientific">Methylomarinovum tepidoasis</name>
    <dbReference type="NCBI Taxonomy" id="2840183"/>
    <lineage>
        <taxon>Bacteria</taxon>
        <taxon>Pseudomonadati</taxon>
        <taxon>Pseudomonadota</taxon>
        <taxon>Gammaproteobacteria</taxon>
        <taxon>Methylococcales</taxon>
        <taxon>Methylothermaceae</taxon>
        <taxon>Methylomarinovum</taxon>
    </lineage>
</organism>
<keyword evidence="5" id="KW-1185">Reference proteome</keyword>
<dbReference type="EC" id="2.7.7.103" evidence="4"/>
<dbReference type="CDD" id="cd02523">
    <property type="entry name" value="PC_cytidylyltransferase"/>
    <property type="match status" value="1"/>
</dbReference>
<dbReference type="PANTHER" id="PTHR43584:SF8">
    <property type="entry name" value="N-ACETYLMURAMATE ALPHA-1-PHOSPHATE URIDYLYLTRANSFERASE"/>
    <property type="match status" value="1"/>
</dbReference>
<keyword evidence="2 4" id="KW-0548">Nucleotidyltransferase</keyword>
<dbReference type="Proteomes" id="UP001321450">
    <property type="component" value="Chromosome"/>
</dbReference>
<dbReference type="AlphaFoldDB" id="A0AAU9CVP0"/>
<keyword evidence="1 4" id="KW-0808">Transferase</keyword>
<dbReference type="KEGG" id="meiy:MIN45_P1134"/>
<evidence type="ECO:0000256" key="1">
    <source>
        <dbReference type="ARBA" id="ARBA00022679"/>
    </source>
</evidence>
<dbReference type="Pfam" id="PF00483">
    <property type="entry name" value="NTP_transferase"/>
    <property type="match status" value="1"/>
</dbReference>
<evidence type="ECO:0000313" key="5">
    <source>
        <dbReference type="Proteomes" id="UP001321450"/>
    </source>
</evidence>
<dbReference type="InterPro" id="IPR029044">
    <property type="entry name" value="Nucleotide-diphossugar_trans"/>
</dbReference>
<gene>
    <name evidence="4" type="ORF">MIN45_P1134</name>
</gene>
<reference evidence="5" key="1">
    <citation type="journal article" date="2024" name="Int. J. Syst. Evol. Microbiol.">
        <title>Methylomarinovum tepidoasis sp. nov., a moderately thermophilic methanotroph of the family Methylothermaceae isolated from a deep-sea hydrothermal field.</title>
        <authorList>
            <person name="Hirayama H."/>
            <person name="Takaki Y."/>
            <person name="Abe M."/>
            <person name="Miyazaki M."/>
            <person name="Uematsu K."/>
            <person name="Matsui Y."/>
            <person name="Takai K."/>
        </authorList>
    </citation>
    <scope>NUCLEOTIDE SEQUENCE [LARGE SCALE GENOMIC DNA]</scope>
    <source>
        <strain evidence="5">IN45</strain>
    </source>
</reference>
<proteinExistence type="predicted"/>
<evidence type="ECO:0000259" key="3">
    <source>
        <dbReference type="Pfam" id="PF00483"/>
    </source>
</evidence>